<keyword evidence="3 4" id="KW-0408">Iron</keyword>
<dbReference type="Proteomes" id="UP000246278">
    <property type="component" value="Unassembled WGS sequence"/>
</dbReference>
<dbReference type="GO" id="GO:0009055">
    <property type="term" value="F:electron transfer activity"/>
    <property type="evidence" value="ECO:0007669"/>
    <property type="project" value="InterPro"/>
</dbReference>
<dbReference type="PROSITE" id="PS51007">
    <property type="entry name" value="CYTC"/>
    <property type="match status" value="1"/>
</dbReference>
<keyword evidence="9" id="KW-1185">Reference proteome</keyword>
<evidence type="ECO:0000256" key="2">
    <source>
        <dbReference type="ARBA" id="ARBA00022723"/>
    </source>
</evidence>
<reference evidence="9" key="1">
    <citation type="submission" date="2017-10" db="EMBL/GenBank/DDBJ databases">
        <authorList>
            <person name="Gaisin V.A."/>
            <person name="Rysina M.S."/>
            <person name="Grouzdev D.S."/>
        </authorList>
    </citation>
    <scope>NUCLEOTIDE SEQUENCE [LARGE SCALE GENOMIC DNA]</scope>
    <source>
        <strain evidence="9">V1</strain>
    </source>
</reference>
<accession>A0A317T6X0</accession>
<dbReference type="InterPro" id="IPR009056">
    <property type="entry name" value="Cyt_c-like_dom"/>
</dbReference>
<feature type="compositionally biased region" description="Low complexity" evidence="5">
    <location>
        <begin position="60"/>
        <end position="69"/>
    </location>
</feature>
<keyword evidence="6" id="KW-0732">Signal</keyword>
<dbReference type="InterPro" id="IPR036909">
    <property type="entry name" value="Cyt_c-like_dom_sf"/>
</dbReference>
<dbReference type="OrthoDB" id="595375at2"/>
<protein>
    <submittedName>
        <fullName evidence="8">Cytochrome C</fullName>
    </submittedName>
</protein>
<feature type="signal peptide" evidence="6">
    <location>
        <begin position="1"/>
        <end position="44"/>
    </location>
</feature>
<evidence type="ECO:0000256" key="6">
    <source>
        <dbReference type="SAM" id="SignalP"/>
    </source>
</evidence>
<dbReference type="GO" id="GO:0046872">
    <property type="term" value="F:metal ion binding"/>
    <property type="evidence" value="ECO:0007669"/>
    <property type="project" value="UniProtKB-KW"/>
</dbReference>
<gene>
    <name evidence="8" type="ORF">CR164_05455</name>
</gene>
<comment type="caution">
    <text evidence="8">The sequence shown here is derived from an EMBL/GenBank/DDBJ whole genome shotgun (WGS) entry which is preliminary data.</text>
</comment>
<keyword evidence="2 4" id="KW-0479">Metal-binding</keyword>
<dbReference type="Gene3D" id="1.10.760.10">
    <property type="entry name" value="Cytochrome c-like domain"/>
    <property type="match status" value="1"/>
</dbReference>
<dbReference type="AlphaFoldDB" id="A0A317T6X0"/>
<evidence type="ECO:0000259" key="7">
    <source>
        <dbReference type="PROSITE" id="PS51007"/>
    </source>
</evidence>
<evidence type="ECO:0000256" key="3">
    <source>
        <dbReference type="ARBA" id="ARBA00023004"/>
    </source>
</evidence>
<feature type="domain" description="Cytochrome c" evidence="7">
    <location>
        <begin position="91"/>
        <end position="187"/>
    </location>
</feature>
<evidence type="ECO:0000313" key="9">
    <source>
        <dbReference type="Proteomes" id="UP000246278"/>
    </source>
</evidence>
<dbReference type="GO" id="GO:0020037">
    <property type="term" value="F:heme binding"/>
    <property type="evidence" value="ECO:0007669"/>
    <property type="project" value="InterPro"/>
</dbReference>
<evidence type="ECO:0000256" key="4">
    <source>
        <dbReference type="PROSITE-ProRule" id="PRU00433"/>
    </source>
</evidence>
<sequence length="198" mass="21566">MAFRSRLLICHYYVSLNQSKINMKRFFSPLVLGALLIVSTTTFSACQQQTDPVAEKQPEAAEAPKIPAETNTGSVPESNPEIIAQKEAAEAARQEAETIYQNNCQSCHSMTPPAISAPPIVALAGQYRARYSKKAGAVADMVSFMKEPSVGKSILGSSTFERFGLMPAISLPDEELEKVAGWLWDQYDPNFQGGGDCQ</sequence>
<dbReference type="EMBL" id="PDNZ01000003">
    <property type="protein sequence ID" value="PWW82442.1"/>
    <property type="molecule type" value="Genomic_DNA"/>
</dbReference>
<feature type="region of interest" description="Disordered" evidence="5">
    <location>
        <begin position="49"/>
        <end position="78"/>
    </location>
</feature>
<name>A0A317T6X0_9CHLB</name>
<evidence type="ECO:0000256" key="1">
    <source>
        <dbReference type="ARBA" id="ARBA00022617"/>
    </source>
</evidence>
<keyword evidence="1 4" id="KW-0349">Heme</keyword>
<proteinExistence type="predicted"/>
<evidence type="ECO:0000313" key="8">
    <source>
        <dbReference type="EMBL" id="PWW82442.1"/>
    </source>
</evidence>
<organism evidence="8 9">
    <name type="scientific">Prosthecochloris marina</name>
    <dbReference type="NCBI Taxonomy" id="2017681"/>
    <lineage>
        <taxon>Bacteria</taxon>
        <taxon>Pseudomonadati</taxon>
        <taxon>Chlorobiota</taxon>
        <taxon>Chlorobiia</taxon>
        <taxon>Chlorobiales</taxon>
        <taxon>Chlorobiaceae</taxon>
        <taxon>Prosthecochloris</taxon>
    </lineage>
</organism>
<evidence type="ECO:0000256" key="5">
    <source>
        <dbReference type="SAM" id="MobiDB-lite"/>
    </source>
</evidence>
<feature type="chain" id="PRO_5016266996" evidence="6">
    <location>
        <begin position="45"/>
        <end position="198"/>
    </location>
</feature>
<dbReference type="SUPFAM" id="SSF46626">
    <property type="entry name" value="Cytochrome c"/>
    <property type="match status" value="1"/>
</dbReference>